<evidence type="ECO:0000313" key="1">
    <source>
        <dbReference type="EMBL" id="AAA51403.1"/>
    </source>
</evidence>
<name>Q64854_ADEG1</name>
<organismHost>
    <name type="scientific">Galliformes</name>
    <name type="common">landfowls</name>
    <dbReference type="NCBI Taxonomy" id="8976"/>
</organismHost>
<sequence>PVTTRSLNPFVSLNKASEEPCRSIGRHLLTFI</sequence>
<reference evidence="1" key="1">
    <citation type="journal article" date="1993" name="Virology">
        <title>Organization of the avian adenovirus genome and the structure of its endopeptidase.</title>
        <authorList>
            <person name="Cai F."/>
            <person name="Weber J.M."/>
        </authorList>
    </citation>
    <scope>NUCLEOTIDE SEQUENCE</scope>
</reference>
<proteinExistence type="predicted"/>
<protein>
    <submittedName>
        <fullName evidence="1">DNA-binding protein</fullName>
    </submittedName>
</protein>
<accession>Q64854</accession>
<keyword evidence="1" id="KW-0238">DNA-binding</keyword>
<gene>
    <name evidence="1" type="primary">DBP</name>
</gene>
<dbReference type="GO" id="GO:0003677">
    <property type="term" value="F:DNA binding"/>
    <property type="evidence" value="ECO:0007669"/>
    <property type="project" value="UniProtKB-KW"/>
</dbReference>
<organism evidence="1">
    <name type="scientific">Fowl adenovirus A serotype 1 (strain CELO / Phelps)</name>
    <name type="common">FAdV-1</name>
    <name type="synonym">Avian adenovirus gal1 (strain Phelps)</name>
    <dbReference type="NCBI Taxonomy" id="10553"/>
    <lineage>
        <taxon>Viruses</taxon>
        <taxon>Varidnaviria</taxon>
        <taxon>Bamfordvirae</taxon>
        <taxon>Preplasmiviricota</taxon>
        <taxon>Polisuviricotina</taxon>
        <taxon>Pharingeaviricetes</taxon>
        <taxon>Rowavirales</taxon>
        <taxon>Adenoviridae</taxon>
        <taxon>Aviadenovirus</taxon>
        <taxon>Aviadenovirus ventriculi</taxon>
        <taxon>Fowl aviadenovirus A</taxon>
    </lineage>
</organism>
<dbReference type="EMBL" id="L13161">
    <property type="protein sequence ID" value="AAA51403.1"/>
    <property type="molecule type" value="Genomic_DNA"/>
</dbReference>
<feature type="non-terminal residue" evidence="1">
    <location>
        <position position="1"/>
    </location>
</feature>